<dbReference type="Pfam" id="PF00574">
    <property type="entry name" value="CLP_protease"/>
    <property type="match status" value="1"/>
</dbReference>
<dbReference type="RefSeq" id="WP_090966168.1">
    <property type="nucleotide sequence ID" value="NZ_FOOA01000025.1"/>
</dbReference>
<evidence type="ECO:0000256" key="6">
    <source>
        <dbReference type="RuleBase" id="RU003567"/>
    </source>
</evidence>
<dbReference type="GO" id="GO:0004252">
    <property type="term" value="F:serine-type endopeptidase activity"/>
    <property type="evidence" value="ECO:0007669"/>
    <property type="project" value="InterPro"/>
</dbReference>
<dbReference type="SUPFAM" id="SSF52096">
    <property type="entry name" value="ClpP/crotonase"/>
    <property type="match status" value="1"/>
</dbReference>
<dbReference type="GO" id="GO:0009368">
    <property type="term" value="C:endopeptidase Clp complex"/>
    <property type="evidence" value="ECO:0007669"/>
    <property type="project" value="TreeGrafter"/>
</dbReference>
<proteinExistence type="inferred from homology"/>
<keyword evidence="3 8" id="KW-0645">Protease</keyword>
<feature type="region of interest" description="Disordered" evidence="7">
    <location>
        <begin position="295"/>
        <end position="360"/>
    </location>
</feature>
<name>A0A7W6BTT4_9HYPH</name>
<dbReference type="InterPro" id="IPR023562">
    <property type="entry name" value="ClpP/TepA"/>
</dbReference>
<feature type="compositionally biased region" description="Low complexity" evidence="7">
    <location>
        <begin position="212"/>
        <end position="227"/>
    </location>
</feature>
<feature type="compositionally biased region" description="Gly residues" evidence="7">
    <location>
        <begin position="302"/>
        <end position="314"/>
    </location>
</feature>
<dbReference type="CDD" id="cd07016">
    <property type="entry name" value="S14_ClpP_1"/>
    <property type="match status" value="1"/>
</dbReference>
<dbReference type="Gene3D" id="3.90.226.10">
    <property type="entry name" value="2-enoyl-CoA Hydratase, Chain A, domain 1"/>
    <property type="match status" value="1"/>
</dbReference>
<dbReference type="InterPro" id="IPR029045">
    <property type="entry name" value="ClpP/crotonase-like_dom_sf"/>
</dbReference>
<dbReference type="OrthoDB" id="9806592at2"/>
<dbReference type="PANTHER" id="PTHR10381:SF70">
    <property type="entry name" value="ATP-DEPENDENT CLP PROTEASE PROTEOLYTIC SUBUNIT"/>
    <property type="match status" value="1"/>
</dbReference>
<dbReference type="GO" id="GO:0051117">
    <property type="term" value="F:ATPase binding"/>
    <property type="evidence" value="ECO:0007669"/>
    <property type="project" value="TreeGrafter"/>
</dbReference>
<keyword evidence="5" id="KW-0720">Serine protease</keyword>
<feature type="compositionally biased region" description="Polar residues" evidence="7">
    <location>
        <begin position="228"/>
        <end position="241"/>
    </location>
</feature>
<dbReference type="EMBL" id="JACIDO010000013">
    <property type="protein sequence ID" value="MBB3937926.1"/>
    <property type="molecule type" value="Genomic_DNA"/>
</dbReference>
<keyword evidence="2" id="KW-0963">Cytoplasm</keyword>
<dbReference type="GO" id="GO:0004176">
    <property type="term" value="F:ATP-dependent peptidase activity"/>
    <property type="evidence" value="ECO:0007669"/>
    <property type="project" value="InterPro"/>
</dbReference>
<dbReference type="GO" id="GO:0006515">
    <property type="term" value="P:protein quality control for misfolded or incompletely synthesized proteins"/>
    <property type="evidence" value="ECO:0007669"/>
    <property type="project" value="TreeGrafter"/>
</dbReference>
<sequence length="360" mass="37341">MACILNDGRLTLSGDVGDFYFGDHFTYSDVLLALAQVDADSTLDVHINSGGGYATEGAAIHALFAGRTGITNFVVEGIAASAASLIVMAGDVVTMSAGAVLMIHDPASWTFGTVDDHAKTVEGLEALATAYARVYALKSGKSEDECRAIMKAERWFAPDEAVAEGFADDAGTGKGEPVAAFDYRTYGHAPPKLAALAKRKNWSMAQAKAKRAPTSTGAPTASASTQPQNQEPPVADNTNGGQAPDNASAIATAVAADRQRRREIMALDEARGREDLAGYFADETDDPVEKVKAALSRSPKNGGQGGAGTNGGGAPAMSSTQQHAQRRLNGEGLNGSDGPTAQRGDRAILSAAADARNKRR</sequence>
<feature type="region of interest" description="Disordered" evidence="7">
    <location>
        <begin position="204"/>
        <end position="245"/>
    </location>
</feature>
<evidence type="ECO:0000313" key="8">
    <source>
        <dbReference type="EMBL" id="MBB3937926.1"/>
    </source>
</evidence>
<organism evidence="8 9">
    <name type="scientific">Aureimonas phyllosphaerae</name>
    <dbReference type="NCBI Taxonomy" id="1166078"/>
    <lineage>
        <taxon>Bacteria</taxon>
        <taxon>Pseudomonadati</taxon>
        <taxon>Pseudomonadota</taxon>
        <taxon>Alphaproteobacteria</taxon>
        <taxon>Hyphomicrobiales</taxon>
        <taxon>Aurantimonadaceae</taxon>
        <taxon>Aureimonas</taxon>
    </lineage>
</organism>
<dbReference type="NCBIfam" id="NF045542">
    <property type="entry name" value="Clp_rel_HeadMat"/>
    <property type="match status" value="1"/>
</dbReference>
<keyword evidence="9" id="KW-1185">Reference proteome</keyword>
<comment type="caution">
    <text evidence="8">The sequence shown here is derived from an EMBL/GenBank/DDBJ whole genome shotgun (WGS) entry which is preliminary data.</text>
</comment>
<evidence type="ECO:0000256" key="7">
    <source>
        <dbReference type="SAM" id="MobiDB-lite"/>
    </source>
</evidence>
<keyword evidence="4" id="KW-0378">Hydrolase</keyword>
<gene>
    <name evidence="8" type="ORF">GGR05_004095</name>
</gene>
<evidence type="ECO:0000256" key="2">
    <source>
        <dbReference type="ARBA" id="ARBA00022490"/>
    </source>
</evidence>
<dbReference type="Proteomes" id="UP000531216">
    <property type="component" value="Unassembled WGS sequence"/>
</dbReference>
<evidence type="ECO:0000313" key="9">
    <source>
        <dbReference type="Proteomes" id="UP000531216"/>
    </source>
</evidence>
<protein>
    <recommendedName>
        <fullName evidence="6">ATP-dependent Clp protease proteolytic subunit</fullName>
    </recommendedName>
</protein>
<evidence type="ECO:0000256" key="1">
    <source>
        <dbReference type="ARBA" id="ARBA00007039"/>
    </source>
</evidence>
<evidence type="ECO:0000256" key="3">
    <source>
        <dbReference type="ARBA" id="ARBA00022670"/>
    </source>
</evidence>
<dbReference type="AlphaFoldDB" id="A0A7W6BTT4"/>
<dbReference type="InterPro" id="IPR001907">
    <property type="entry name" value="ClpP"/>
</dbReference>
<evidence type="ECO:0000256" key="4">
    <source>
        <dbReference type="ARBA" id="ARBA00022801"/>
    </source>
</evidence>
<dbReference type="PRINTS" id="PR00127">
    <property type="entry name" value="CLPPROTEASEP"/>
</dbReference>
<accession>A0A7W6BTT4</accession>
<evidence type="ECO:0000256" key="5">
    <source>
        <dbReference type="ARBA" id="ARBA00022825"/>
    </source>
</evidence>
<dbReference type="PANTHER" id="PTHR10381">
    <property type="entry name" value="ATP-DEPENDENT CLP PROTEASE PROTEOLYTIC SUBUNIT"/>
    <property type="match status" value="1"/>
</dbReference>
<reference evidence="8 9" key="1">
    <citation type="submission" date="2020-08" db="EMBL/GenBank/DDBJ databases">
        <title>Genomic Encyclopedia of Type Strains, Phase IV (KMG-IV): sequencing the most valuable type-strain genomes for metagenomic binning, comparative biology and taxonomic classification.</title>
        <authorList>
            <person name="Goeker M."/>
        </authorList>
    </citation>
    <scope>NUCLEOTIDE SEQUENCE [LARGE SCALE GENOMIC DNA]</scope>
    <source>
        <strain evidence="8 9">DSM 25024</strain>
    </source>
</reference>
<comment type="similarity">
    <text evidence="1 6">Belongs to the peptidase S14 family.</text>
</comment>